<organism evidence="1 2">
    <name type="scientific">Aspergillus pseudoviridinutans</name>
    <dbReference type="NCBI Taxonomy" id="1517512"/>
    <lineage>
        <taxon>Eukaryota</taxon>
        <taxon>Fungi</taxon>
        <taxon>Dikarya</taxon>
        <taxon>Ascomycota</taxon>
        <taxon>Pezizomycotina</taxon>
        <taxon>Eurotiomycetes</taxon>
        <taxon>Eurotiomycetidae</taxon>
        <taxon>Eurotiales</taxon>
        <taxon>Aspergillaceae</taxon>
        <taxon>Aspergillus</taxon>
        <taxon>Aspergillus subgen. Fumigati</taxon>
    </lineage>
</organism>
<dbReference type="GeneID" id="67000514"/>
<dbReference type="AlphaFoldDB" id="A0A9P3BRE2"/>
<sequence length="230" mass="25865">MALSIDAFPEEIFIEVLTSLKLTSGPSALIPCLLCCKKWHQSTIPLLYRDIILKNSNLEHLFSQFPESQGGLVRTLTVALTYPIENPDGRWQRDAYLGTRKTRRMKRCLRALSGFLRCMSNLTTFSFAIRHDMVDGTTNLQFPRDTLTDMLLALPQTCVNIEIVVCGPEERNNRSPDDFCKTLIQILPRLKHLRLQVGRLCPDFLGEAGLGKDDTDGSICISLNPALCPI</sequence>
<name>A0A9P3BRE2_9EURO</name>
<dbReference type="Proteomes" id="UP001043456">
    <property type="component" value="Unassembled WGS sequence"/>
</dbReference>
<gene>
    <name evidence="1" type="ORF">Asppvi_001902</name>
</gene>
<evidence type="ECO:0008006" key="3">
    <source>
        <dbReference type="Google" id="ProtNLM"/>
    </source>
</evidence>
<dbReference type="RefSeq" id="XP_043163370.1">
    <property type="nucleotide sequence ID" value="XM_043307435.1"/>
</dbReference>
<protein>
    <recommendedName>
        <fullName evidence="3">F-box domain-containing protein</fullName>
    </recommendedName>
</protein>
<reference evidence="1 2" key="1">
    <citation type="submission" date="2018-10" db="EMBL/GenBank/DDBJ databases">
        <title>Pan-genome distribution and transcriptional activeness of fungal secondary metabolism genes in Aspergillus section Fumigati.</title>
        <authorList>
            <person name="Takahashi H."/>
            <person name="Umemura M."/>
            <person name="Ninomiya A."/>
            <person name="Kusuya Y."/>
            <person name="Urayama S."/>
            <person name="Shimizu M."/>
            <person name="Watanabe A."/>
            <person name="Kamei K."/>
            <person name="Yaguchi T."/>
            <person name="Hagiwara D."/>
        </authorList>
    </citation>
    <scope>NUCLEOTIDE SEQUENCE [LARGE SCALE GENOMIC DNA]</scope>
    <source>
        <strain evidence="1 2">IFM 55266</strain>
    </source>
</reference>
<keyword evidence="2" id="KW-1185">Reference proteome</keyword>
<dbReference type="EMBL" id="BHVY01000010">
    <property type="protein sequence ID" value="GIJ92624.1"/>
    <property type="molecule type" value="Genomic_DNA"/>
</dbReference>
<evidence type="ECO:0000313" key="1">
    <source>
        <dbReference type="EMBL" id="GIJ92624.1"/>
    </source>
</evidence>
<proteinExistence type="predicted"/>
<accession>A0A9P3BRE2</accession>
<dbReference type="OrthoDB" id="4192220at2759"/>
<comment type="caution">
    <text evidence="1">The sequence shown here is derived from an EMBL/GenBank/DDBJ whole genome shotgun (WGS) entry which is preliminary data.</text>
</comment>
<evidence type="ECO:0000313" key="2">
    <source>
        <dbReference type="Proteomes" id="UP001043456"/>
    </source>
</evidence>